<reference evidence="7" key="2">
    <citation type="journal article" date="2021" name="PeerJ">
        <title>Extensive microbial diversity within the chicken gut microbiome revealed by metagenomics and culture.</title>
        <authorList>
            <person name="Gilroy R."/>
            <person name="Ravi A."/>
            <person name="Getino M."/>
            <person name="Pursley I."/>
            <person name="Horton D.L."/>
            <person name="Alikhan N.F."/>
            <person name="Baker D."/>
            <person name="Gharbi K."/>
            <person name="Hall N."/>
            <person name="Watson M."/>
            <person name="Adriaenssens E.M."/>
            <person name="Foster-Nyarko E."/>
            <person name="Jarju S."/>
            <person name="Secka A."/>
            <person name="Antonio M."/>
            <person name="Oren A."/>
            <person name="Chaudhuri R.R."/>
            <person name="La Ragione R."/>
            <person name="Hildebrand F."/>
            <person name="Pallen M.J."/>
        </authorList>
    </citation>
    <scope>NUCLEOTIDE SEQUENCE</scope>
    <source>
        <strain evidence="7">ChiHecec2B26-709</strain>
    </source>
</reference>
<reference evidence="7" key="1">
    <citation type="submission" date="2020-10" db="EMBL/GenBank/DDBJ databases">
        <authorList>
            <person name="Gilroy R."/>
        </authorList>
    </citation>
    <scope>NUCLEOTIDE SEQUENCE</scope>
    <source>
        <strain evidence="7">ChiHecec2B26-709</strain>
    </source>
</reference>
<dbReference type="InterPro" id="IPR008189">
    <property type="entry name" value="rRNA_ssu_MeTfrase_I"/>
</dbReference>
<evidence type="ECO:0000313" key="7">
    <source>
        <dbReference type="EMBL" id="HIT46389.1"/>
    </source>
</evidence>
<dbReference type="InterPro" id="IPR035996">
    <property type="entry name" value="4pyrrol_Methylase_sf"/>
</dbReference>
<keyword evidence="2" id="KW-0698">rRNA processing</keyword>
<gene>
    <name evidence="7" type="ORF">IAC35_00860</name>
</gene>
<evidence type="ECO:0000256" key="3">
    <source>
        <dbReference type="ARBA" id="ARBA00022603"/>
    </source>
</evidence>
<keyword evidence="5" id="KW-0949">S-adenosyl-L-methionine</keyword>
<dbReference type="Gene3D" id="3.30.950.10">
    <property type="entry name" value="Methyltransferase, Cobalt-precorrin-4 Transmethylase, Domain 2"/>
    <property type="match status" value="1"/>
</dbReference>
<comment type="caution">
    <text evidence="7">The sequence shown here is derived from an EMBL/GenBank/DDBJ whole genome shotgun (WGS) entry which is preliminary data.</text>
</comment>
<dbReference type="InterPro" id="IPR014777">
    <property type="entry name" value="4pyrrole_Mease_sub1"/>
</dbReference>
<dbReference type="PIRSF" id="PIRSF005917">
    <property type="entry name" value="MTase_YraL"/>
    <property type="match status" value="1"/>
</dbReference>
<dbReference type="Gene3D" id="3.40.1010.10">
    <property type="entry name" value="Cobalt-precorrin-4 Transmethylase, Domain 1"/>
    <property type="match status" value="1"/>
</dbReference>
<dbReference type="InterPro" id="IPR000878">
    <property type="entry name" value="4pyrrol_Mease"/>
</dbReference>
<dbReference type="PANTHER" id="PTHR46111:SF2">
    <property type="entry name" value="SAM-DEPENDENT METHYLTRANSFERASE"/>
    <property type="match status" value="1"/>
</dbReference>
<dbReference type="PANTHER" id="PTHR46111">
    <property type="entry name" value="RIBOSOMAL RNA SMALL SUBUNIT METHYLTRANSFERASE I"/>
    <property type="match status" value="1"/>
</dbReference>
<evidence type="ECO:0000256" key="1">
    <source>
        <dbReference type="ARBA" id="ARBA00022490"/>
    </source>
</evidence>
<name>A0A9D1KHM5_9BACT</name>
<evidence type="ECO:0000256" key="4">
    <source>
        <dbReference type="ARBA" id="ARBA00022679"/>
    </source>
</evidence>
<proteinExistence type="predicted"/>
<sequence length="235" mass="25511">MNKGKLYLIPTPLGDNEPAEVLPAGVIERACSLRVFVVEEIRTARRFLSKYGLRGHIAELEFHELNEHSSAADVEALGALFDRGEDVGLLSEAGLPAVADPGAELVALCHRRGVEVVPLVGPSSLMLALMASGLNGQSFAFCGYVPAKPEERRNALKAMEKQSAAARRSQIIIETPYRNDALLADMLQTLSPRTRLCVAADITLPSQFIRTDSIAGWRSHVPEIGKRPCVFIILA</sequence>
<keyword evidence="3 7" id="KW-0489">Methyltransferase</keyword>
<organism evidence="7 8">
    <name type="scientific">Candidatus Cryptobacteroides merdipullorum</name>
    <dbReference type="NCBI Taxonomy" id="2840771"/>
    <lineage>
        <taxon>Bacteria</taxon>
        <taxon>Pseudomonadati</taxon>
        <taxon>Bacteroidota</taxon>
        <taxon>Bacteroidia</taxon>
        <taxon>Bacteroidales</taxon>
        <taxon>Candidatus Cryptobacteroides</taxon>
    </lineage>
</organism>
<dbReference type="GO" id="GO:0008168">
    <property type="term" value="F:methyltransferase activity"/>
    <property type="evidence" value="ECO:0007669"/>
    <property type="project" value="UniProtKB-KW"/>
</dbReference>
<evidence type="ECO:0000256" key="2">
    <source>
        <dbReference type="ARBA" id="ARBA00022552"/>
    </source>
</evidence>
<dbReference type="InterPro" id="IPR014776">
    <property type="entry name" value="4pyrrole_Mease_sub2"/>
</dbReference>
<dbReference type="GO" id="GO:0032259">
    <property type="term" value="P:methylation"/>
    <property type="evidence" value="ECO:0007669"/>
    <property type="project" value="UniProtKB-KW"/>
</dbReference>
<feature type="domain" description="Tetrapyrrole methylase" evidence="6">
    <location>
        <begin position="63"/>
        <end position="213"/>
    </location>
</feature>
<dbReference type="EMBL" id="DVLC01000017">
    <property type="protein sequence ID" value="HIT46389.1"/>
    <property type="molecule type" value="Genomic_DNA"/>
</dbReference>
<accession>A0A9D1KHM5</accession>
<keyword evidence="1" id="KW-0963">Cytoplasm</keyword>
<dbReference type="SUPFAM" id="SSF53790">
    <property type="entry name" value="Tetrapyrrole methylase"/>
    <property type="match status" value="1"/>
</dbReference>
<protein>
    <submittedName>
        <fullName evidence="7">SAM-dependent methyltransferase</fullName>
    </submittedName>
</protein>
<evidence type="ECO:0000313" key="8">
    <source>
        <dbReference type="Proteomes" id="UP000886881"/>
    </source>
</evidence>
<evidence type="ECO:0000256" key="5">
    <source>
        <dbReference type="ARBA" id="ARBA00022691"/>
    </source>
</evidence>
<dbReference type="Pfam" id="PF00590">
    <property type="entry name" value="TP_methylase"/>
    <property type="match status" value="1"/>
</dbReference>
<evidence type="ECO:0000259" key="6">
    <source>
        <dbReference type="Pfam" id="PF00590"/>
    </source>
</evidence>
<dbReference type="GO" id="GO:0006364">
    <property type="term" value="P:rRNA processing"/>
    <property type="evidence" value="ECO:0007669"/>
    <property type="project" value="UniProtKB-KW"/>
</dbReference>
<keyword evidence="4" id="KW-0808">Transferase</keyword>
<dbReference type="AlphaFoldDB" id="A0A9D1KHM5"/>
<dbReference type="Proteomes" id="UP000886881">
    <property type="component" value="Unassembled WGS sequence"/>
</dbReference>
<dbReference type="CDD" id="cd11649">
    <property type="entry name" value="RsmI_like"/>
    <property type="match status" value="1"/>
</dbReference>